<evidence type="ECO:0000256" key="2">
    <source>
        <dbReference type="SAM" id="MobiDB-lite"/>
    </source>
</evidence>
<proteinExistence type="inferred from homology"/>
<feature type="compositionally biased region" description="Basic and acidic residues" evidence="2">
    <location>
        <begin position="1"/>
        <end position="13"/>
    </location>
</feature>
<organism evidence="5 6">
    <name type="scientific">Dellaglioa carnosa</name>
    <dbReference type="NCBI Taxonomy" id="2995136"/>
    <lineage>
        <taxon>Bacteria</taxon>
        <taxon>Bacillati</taxon>
        <taxon>Bacillota</taxon>
        <taxon>Bacilli</taxon>
        <taxon>Lactobacillales</taxon>
        <taxon>Lactobacillaceae</taxon>
        <taxon>Dellaglioa</taxon>
    </lineage>
</organism>
<gene>
    <name evidence="5" type="ORF">N0K80_05545</name>
</gene>
<dbReference type="NCBIfam" id="TIGR00350">
    <property type="entry name" value="lytR_cpsA_psr"/>
    <property type="match status" value="1"/>
</dbReference>
<dbReference type="Gene3D" id="3.40.630.190">
    <property type="entry name" value="LCP protein"/>
    <property type="match status" value="1"/>
</dbReference>
<evidence type="ECO:0000256" key="1">
    <source>
        <dbReference type="ARBA" id="ARBA00006068"/>
    </source>
</evidence>
<dbReference type="InterPro" id="IPR004474">
    <property type="entry name" value="LytR_CpsA_psr"/>
</dbReference>
<sequence length="362" mass="39768">MSSRREEYQREQAEQAYLQLNGSTPLPKREKKGHKKKKNKRRRRLIALVVLILAIGGGIYAYQKYSNAKNAADKIYTSTKIAKSRNVSSVLNDGNPISILLLGSDDGALGRAKTGGRTDTLIVATLNPKTSSMTLVSLPRDAEVAISDHESDFPSKINSAYAYGGAATAVKTVEKYLNVPIDFYATINMGGLESLVDAVGGVDVKSPLTFSYGGASFKKDVKSHVNGKQALSYARMRYDDPLGDYGRQTRQRQIIMAVALKSTNLQNLLNQKFLNTMSSQLKTDLTFDDLTVLGTNYRKSTHHSKSDHLQGTGTMINGEAFEVADEAEKQRITDKLRDALDLVHAETGNTLTPDTKINTTRK</sequence>
<accession>A0ABT4JMP2</accession>
<evidence type="ECO:0000313" key="6">
    <source>
        <dbReference type="Proteomes" id="UP001081467"/>
    </source>
</evidence>
<feature type="compositionally biased region" description="Basic residues" evidence="2">
    <location>
        <begin position="29"/>
        <end position="40"/>
    </location>
</feature>
<dbReference type="PANTHER" id="PTHR33392">
    <property type="entry name" value="POLYISOPRENYL-TEICHOIC ACID--PEPTIDOGLYCAN TEICHOIC ACID TRANSFERASE TAGU"/>
    <property type="match status" value="1"/>
</dbReference>
<dbReference type="EMBL" id="JANXLI010000004">
    <property type="protein sequence ID" value="MCZ2491620.1"/>
    <property type="molecule type" value="Genomic_DNA"/>
</dbReference>
<dbReference type="RefSeq" id="WP_269024060.1">
    <property type="nucleotide sequence ID" value="NZ_JANXKW010000004.1"/>
</dbReference>
<comment type="caution">
    <text evidence="5">The sequence shown here is derived from an EMBL/GenBank/DDBJ whole genome shotgun (WGS) entry which is preliminary data.</text>
</comment>
<dbReference type="Pfam" id="PF03816">
    <property type="entry name" value="LytR_cpsA_psr"/>
    <property type="match status" value="1"/>
</dbReference>
<keyword evidence="3" id="KW-0472">Membrane</keyword>
<comment type="similarity">
    <text evidence="1">Belongs to the LytR/CpsA/Psr (LCP) family.</text>
</comment>
<reference evidence="5" key="1">
    <citation type="submission" date="2022-09" db="EMBL/GenBank/DDBJ databases">
        <title>Diversity of Dellaglioa algida.</title>
        <authorList>
            <person name="Matthias E."/>
            <person name="Werum V."/>
        </authorList>
    </citation>
    <scope>NUCLEOTIDE SEQUENCE</scope>
    <source>
        <strain evidence="5">TMW 2.2523</strain>
    </source>
</reference>
<evidence type="ECO:0000256" key="3">
    <source>
        <dbReference type="SAM" id="Phobius"/>
    </source>
</evidence>
<name>A0ABT4JMP2_9LACO</name>
<feature type="domain" description="Cell envelope-related transcriptional attenuator" evidence="4">
    <location>
        <begin position="117"/>
        <end position="261"/>
    </location>
</feature>
<dbReference type="InterPro" id="IPR050922">
    <property type="entry name" value="LytR/CpsA/Psr_CW_biosynth"/>
</dbReference>
<feature type="transmembrane region" description="Helical" evidence="3">
    <location>
        <begin position="45"/>
        <end position="62"/>
    </location>
</feature>
<keyword evidence="3" id="KW-0812">Transmembrane</keyword>
<dbReference type="PANTHER" id="PTHR33392:SF6">
    <property type="entry name" value="POLYISOPRENYL-TEICHOIC ACID--PEPTIDOGLYCAN TEICHOIC ACID TRANSFERASE TAGU"/>
    <property type="match status" value="1"/>
</dbReference>
<evidence type="ECO:0000313" key="5">
    <source>
        <dbReference type="EMBL" id="MCZ2491620.1"/>
    </source>
</evidence>
<keyword evidence="3" id="KW-1133">Transmembrane helix</keyword>
<dbReference type="Proteomes" id="UP001081467">
    <property type="component" value="Unassembled WGS sequence"/>
</dbReference>
<feature type="region of interest" description="Disordered" evidence="2">
    <location>
        <begin position="1"/>
        <end position="40"/>
    </location>
</feature>
<evidence type="ECO:0000259" key="4">
    <source>
        <dbReference type="Pfam" id="PF03816"/>
    </source>
</evidence>
<keyword evidence="6" id="KW-1185">Reference proteome</keyword>
<protein>
    <submittedName>
        <fullName evidence="5">LCP family protein</fullName>
    </submittedName>
</protein>